<dbReference type="EMBL" id="KN831772">
    <property type="protein sequence ID" value="KIM45682.1"/>
    <property type="molecule type" value="Genomic_DNA"/>
</dbReference>
<accession>A0A0C2YXK2</accession>
<dbReference type="AlphaFoldDB" id="A0A0C2YXK2"/>
<keyword evidence="2" id="KW-1185">Reference proteome</keyword>
<proteinExistence type="predicted"/>
<reference evidence="1 2" key="1">
    <citation type="submission" date="2014-04" db="EMBL/GenBank/DDBJ databases">
        <authorList>
            <consortium name="DOE Joint Genome Institute"/>
            <person name="Kuo A."/>
            <person name="Gay G."/>
            <person name="Dore J."/>
            <person name="Kohler A."/>
            <person name="Nagy L.G."/>
            <person name="Floudas D."/>
            <person name="Copeland A."/>
            <person name="Barry K.W."/>
            <person name="Cichocki N."/>
            <person name="Veneault-Fourrey C."/>
            <person name="LaButti K."/>
            <person name="Lindquist E.A."/>
            <person name="Lipzen A."/>
            <person name="Lundell T."/>
            <person name="Morin E."/>
            <person name="Murat C."/>
            <person name="Sun H."/>
            <person name="Tunlid A."/>
            <person name="Henrissat B."/>
            <person name="Grigoriev I.V."/>
            <person name="Hibbett D.S."/>
            <person name="Martin F."/>
            <person name="Nordberg H.P."/>
            <person name="Cantor M.N."/>
            <person name="Hua S.X."/>
        </authorList>
    </citation>
    <scope>NUCLEOTIDE SEQUENCE [LARGE SCALE GENOMIC DNA]</scope>
    <source>
        <strain evidence="2">h7</strain>
    </source>
</reference>
<evidence type="ECO:0000313" key="1">
    <source>
        <dbReference type="EMBL" id="KIM45682.1"/>
    </source>
</evidence>
<reference evidence="2" key="2">
    <citation type="submission" date="2015-01" db="EMBL/GenBank/DDBJ databases">
        <title>Evolutionary Origins and Diversification of the Mycorrhizal Mutualists.</title>
        <authorList>
            <consortium name="DOE Joint Genome Institute"/>
            <consortium name="Mycorrhizal Genomics Consortium"/>
            <person name="Kohler A."/>
            <person name="Kuo A."/>
            <person name="Nagy L.G."/>
            <person name="Floudas D."/>
            <person name="Copeland A."/>
            <person name="Barry K.W."/>
            <person name="Cichocki N."/>
            <person name="Veneault-Fourrey C."/>
            <person name="LaButti K."/>
            <person name="Lindquist E.A."/>
            <person name="Lipzen A."/>
            <person name="Lundell T."/>
            <person name="Morin E."/>
            <person name="Murat C."/>
            <person name="Riley R."/>
            <person name="Ohm R."/>
            <person name="Sun H."/>
            <person name="Tunlid A."/>
            <person name="Henrissat B."/>
            <person name="Grigoriev I.V."/>
            <person name="Hibbett D.S."/>
            <person name="Martin F."/>
        </authorList>
    </citation>
    <scope>NUCLEOTIDE SEQUENCE [LARGE SCALE GENOMIC DNA]</scope>
    <source>
        <strain evidence="2">h7</strain>
    </source>
</reference>
<protein>
    <submittedName>
        <fullName evidence="1">Uncharacterized protein</fullName>
    </submittedName>
</protein>
<gene>
    <name evidence="1" type="ORF">M413DRAFT_345661</name>
</gene>
<sequence length="243" mass="26532">MNNNTALPNDDSQVTIYLPFVIHIPLYTGRVLALAPSFYIPLPYVAPTSQITHLSPALAPSYYHSLPQITRLSPPTNAGPYAWGPTPSNSSSFTYSNVTGLLADEESGHMGWTHSLSTPATSLASSSFQAPVPVTHHPQSNDISRLTFSSSTDHGNVGVLEAAGSESNTWSHGIYPLTMAPATYRQEMTQPSNDLDIFLAPLNQFALSYSEPFPNQRQLRSLPTRVAPIPHFHSLCLMRTKEL</sequence>
<dbReference type="HOGENOM" id="CLU_1142710_0_0_1"/>
<evidence type="ECO:0000313" key="2">
    <source>
        <dbReference type="Proteomes" id="UP000053424"/>
    </source>
</evidence>
<organism evidence="1 2">
    <name type="scientific">Hebeloma cylindrosporum</name>
    <dbReference type="NCBI Taxonomy" id="76867"/>
    <lineage>
        <taxon>Eukaryota</taxon>
        <taxon>Fungi</taxon>
        <taxon>Dikarya</taxon>
        <taxon>Basidiomycota</taxon>
        <taxon>Agaricomycotina</taxon>
        <taxon>Agaricomycetes</taxon>
        <taxon>Agaricomycetidae</taxon>
        <taxon>Agaricales</taxon>
        <taxon>Agaricineae</taxon>
        <taxon>Hymenogastraceae</taxon>
        <taxon>Hebeloma</taxon>
    </lineage>
</organism>
<name>A0A0C2YXK2_HEBCY</name>
<dbReference type="Proteomes" id="UP000053424">
    <property type="component" value="Unassembled WGS sequence"/>
</dbReference>